<reference evidence="2" key="1">
    <citation type="submission" date="2022-11" db="UniProtKB">
        <authorList>
            <consortium name="WormBaseParasite"/>
        </authorList>
    </citation>
    <scope>IDENTIFICATION</scope>
</reference>
<dbReference type="AlphaFoldDB" id="A0A915NV03"/>
<evidence type="ECO:0000313" key="2">
    <source>
        <dbReference type="WBParaSite" id="scf7180000420563.g5462"/>
    </source>
</evidence>
<sequence>MIYFLLPTLSTCPSTSEGPQTINVVTETASGETSILSLLDNKEREICENLKRFDATQEWSITIPSILVKEFLISSLTPNEKLDKFNFNNELGKDILKRINELANIDDHVIRNFFVKIIKKLSTMEIISNVESISKYPEFNNLKKRFTKTGEKIEVEYSIYYVV</sequence>
<keyword evidence="1" id="KW-1185">Reference proteome</keyword>
<proteinExistence type="predicted"/>
<dbReference type="Proteomes" id="UP000887560">
    <property type="component" value="Unplaced"/>
</dbReference>
<organism evidence="1 2">
    <name type="scientific">Meloidogyne floridensis</name>
    <dbReference type="NCBI Taxonomy" id="298350"/>
    <lineage>
        <taxon>Eukaryota</taxon>
        <taxon>Metazoa</taxon>
        <taxon>Ecdysozoa</taxon>
        <taxon>Nematoda</taxon>
        <taxon>Chromadorea</taxon>
        <taxon>Rhabditida</taxon>
        <taxon>Tylenchina</taxon>
        <taxon>Tylenchomorpha</taxon>
        <taxon>Tylenchoidea</taxon>
        <taxon>Meloidogynidae</taxon>
        <taxon>Meloidogyninae</taxon>
        <taxon>Meloidogyne</taxon>
    </lineage>
</organism>
<dbReference type="WBParaSite" id="scf7180000420563.g5462">
    <property type="protein sequence ID" value="scf7180000420563.g5462"/>
    <property type="gene ID" value="scf7180000420563.g5462"/>
</dbReference>
<name>A0A915NV03_9BILA</name>
<evidence type="ECO:0000313" key="1">
    <source>
        <dbReference type="Proteomes" id="UP000887560"/>
    </source>
</evidence>
<accession>A0A915NV03</accession>
<protein>
    <submittedName>
        <fullName evidence="2">Uncharacterized protein</fullName>
    </submittedName>
</protein>